<evidence type="ECO:0000313" key="1">
    <source>
        <dbReference type="EMBL" id="KAH6836385.1"/>
    </source>
</evidence>
<accession>A0AAD4JNS3</accession>
<sequence length="80" mass="9314">MVNVEFEWNKRIGGHDCGVYVMSHCRDLMGSLIHAPILGKSYDRKKCRGLYCVHIALVDTNDFRFDVHKSVLGFMNRRKK</sequence>
<name>A0AAD4JNS3_PERFH</name>
<proteinExistence type="predicted"/>
<reference evidence="1 2" key="1">
    <citation type="journal article" date="2021" name="Nat. Commun.">
        <title>Incipient diploidization of the medicinal plant Perilla within 10,000 years.</title>
        <authorList>
            <person name="Zhang Y."/>
            <person name="Shen Q."/>
            <person name="Leng L."/>
            <person name="Zhang D."/>
            <person name="Chen S."/>
            <person name="Shi Y."/>
            <person name="Ning Z."/>
            <person name="Chen S."/>
        </authorList>
    </citation>
    <scope>NUCLEOTIDE SEQUENCE [LARGE SCALE GENOMIC DNA]</scope>
    <source>
        <strain evidence="2">cv. PC099</strain>
    </source>
</reference>
<gene>
    <name evidence="1" type="ORF">C2S53_011245</name>
</gene>
<dbReference type="Proteomes" id="UP001190926">
    <property type="component" value="Unassembled WGS sequence"/>
</dbReference>
<protein>
    <submittedName>
        <fullName evidence="1">Uncharacterized protein</fullName>
    </submittedName>
</protein>
<comment type="caution">
    <text evidence="1">The sequence shown here is derived from an EMBL/GenBank/DDBJ whole genome shotgun (WGS) entry which is preliminary data.</text>
</comment>
<evidence type="ECO:0000313" key="2">
    <source>
        <dbReference type="Proteomes" id="UP001190926"/>
    </source>
</evidence>
<dbReference type="AlphaFoldDB" id="A0AAD4JNS3"/>
<dbReference type="EMBL" id="SDAM02000020">
    <property type="protein sequence ID" value="KAH6836385.1"/>
    <property type="molecule type" value="Genomic_DNA"/>
</dbReference>
<keyword evidence="2" id="KW-1185">Reference proteome</keyword>
<organism evidence="1 2">
    <name type="scientific">Perilla frutescens var. hirtella</name>
    <name type="common">Perilla citriodora</name>
    <name type="synonym">Perilla setoyensis</name>
    <dbReference type="NCBI Taxonomy" id="608512"/>
    <lineage>
        <taxon>Eukaryota</taxon>
        <taxon>Viridiplantae</taxon>
        <taxon>Streptophyta</taxon>
        <taxon>Embryophyta</taxon>
        <taxon>Tracheophyta</taxon>
        <taxon>Spermatophyta</taxon>
        <taxon>Magnoliopsida</taxon>
        <taxon>eudicotyledons</taxon>
        <taxon>Gunneridae</taxon>
        <taxon>Pentapetalae</taxon>
        <taxon>asterids</taxon>
        <taxon>lamiids</taxon>
        <taxon>Lamiales</taxon>
        <taxon>Lamiaceae</taxon>
        <taxon>Nepetoideae</taxon>
        <taxon>Elsholtzieae</taxon>
        <taxon>Perilla</taxon>
    </lineage>
</organism>